<evidence type="ECO:0000313" key="3">
    <source>
        <dbReference type="Proteomes" id="UP000735302"/>
    </source>
</evidence>
<dbReference type="InterPro" id="IPR029526">
    <property type="entry name" value="PGBD"/>
</dbReference>
<feature type="domain" description="PiggyBac transposable element-derived protein" evidence="1">
    <location>
        <begin position="16"/>
        <end position="100"/>
    </location>
</feature>
<comment type="caution">
    <text evidence="2">The sequence shown here is derived from an EMBL/GenBank/DDBJ whole genome shotgun (WGS) entry which is preliminary data.</text>
</comment>
<sequence length="101" mass="11287">MHNSSTPHSHTNTISEPFGICDPGTGFVYNPLIYSGTNTAVKPDLDPDVGRAVKVFERFLGCTGPNYHIYANRIYTSISLIKYLQERQLNYSSTVMTNRKG</sequence>
<proteinExistence type="predicted"/>
<gene>
    <name evidence="2" type="ORF">PoB_000723800</name>
</gene>
<dbReference type="EMBL" id="BLXT01000838">
    <property type="protein sequence ID" value="GFN80732.1"/>
    <property type="molecule type" value="Genomic_DNA"/>
</dbReference>
<evidence type="ECO:0000259" key="1">
    <source>
        <dbReference type="Pfam" id="PF13843"/>
    </source>
</evidence>
<accession>A0AAV3YE35</accession>
<dbReference type="Pfam" id="PF13843">
    <property type="entry name" value="DDE_Tnp_1_7"/>
    <property type="match status" value="1"/>
</dbReference>
<organism evidence="2 3">
    <name type="scientific">Plakobranchus ocellatus</name>
    <dbReference type="NCBI Taxonomy" id="259542"/>
    <lineage>
        <taxon>Eukaryota</taxon>
        <taxon>Metazoa</taxon>
        <taxon>Spiralia</taxon>
        <taxon>Lophotrochozoa</taxon>
        <taxon>Mollusca</taxon>
        <taxon>Gastropoda</taxon>
        <taxon>Heterobranchia</taxon>
        <taxon>Euthyneura</taxon>
        <taxon>Panpulmonata</taxon>
        <taxon>Sacoglossa</taxon>
        <taxon>Placobranchoidea</taxon>
        <taxon>Plakobranchidae</taxon>
        <taxon>Plakobranchus</taxon>
    </lineage>
</organism>
<reference evidence="2 3" key="1">
    <citation type="journal article" date="2021" name="Elife">
        <title>Chloroplast acquisition without the gene transfer in kleptoplastic sea slugs, Plakobranchus ocellatus.</title>
        <authorList>
            <person name="Maeda T."/>
            <person name="Takahashi S."/>
            <person name="Yoshida T."/>
            <person name="Shimamura S."/>
            <person name="Takaki Y."/>
            <person name="Nagai Y."/>
            <person name="Toyoda A."/>
            <person name="Suzuki Y."/>
            <person name="Arimoto A."/>
            <person name="Ishii H."/>
            <person name="Satoh N."/>
            <person name="Nishiyama T."/>
            <person name="Hasebe M."/>
            <person name="Maruyama T."/>
            <person name="Minagawa J."/>
            <person name="Obokata J."/>
            <person name="Shigenobu S."/>
        </authorList>
    </citation>
    <scope>NUCLEOTIDE SEQUENCE [LARGE SCALE GENOMIC DNA]</scope>
</reference>
<dbReference type="Proteomes" id="UP000735302">
    <property type="component" value="Unassembled WGS sequence"/>
</dbReference>
<keyword evidence="3" id="KW-1185">Reference proteome</keyword>
<dbReference type="AlphaFoldDB" id="A0AAV3YE35"/>
<protein>
    <submittedName>
        <fullName evidence="2">PiggyBac transposable element-derived protein 4</fullName>
    </submittedName>
</protein>
<evidence type="ECO:0000313" key="2">
    <source>
        <dbReference type="EMBL" id="GFN80732.1"/>
    </source>
</evidence>
<name>A0AAV3YE35_9GAST</name>